<evidence type="ECO:0000313" key="1">
    <source>
        <dbReference type="EMBL" id="TGY90961.1"/>
    </source>
</evidence>
<dbReference type="Proteomes" id="UP000304953">
    <property type="component" value="Unassembled WGS sequence"/>
</dbReference>
<protein>
    <submittedName>
        <fullName evidence="1">Beta-glucosidase</fullName>
    </submittedName>
</protein>
<name>A0AC61RQB6_9FIRM</name>
<comment type="caution">
    <text evidence="1">The sequence shown here is derived from an EMBL/GenBank/DDBJ whole genome shotgun (WGS) entry which is preliminary data.</text>
</comment>
<dbReference type="EMBL" id="SRYA01000076">
    <property type="protein sequence ID" value="TGY90961.1"/>
    <property type="molecule type" value="Genomic_DNA"/>
</dbReference>
<evidence type="ECO:0000313" key="2">
    <source>
        <dbReference type="Proteomes" id="UP000304953"/>
    </source>
</evidence>
<reference evidence="1" key="1">
    <citation type="submission" date="2019-04" db="EMBL/GenBank/DDBJ databases">
        <title>Microbes associate with the intestines of laboratory mice.</title>
        <authorList>
            <person name="Navarre W."/>
            <person name="Wong E."/>
            <person name="Huang K."/>
            <person name="Tropini C."/>
            <person name="Ng K."/>
            <person name="Yu B."/>
        </authorList>
    </citation>
    <scope>NUCLEOTIDE SEQUENCE</scope>
    <source>
        <strain evidence="1">NM01_1-7b</strain>
    </source>
</reference>
<accession>A0AC61RQB6</accession>
<gene>
    <name evidence="1" type="ORF">E5329_23450</name>
</gene>
<organism evidence="1 2">
    <name type="scientific">Petralouisia muris</name>
    <dbReference type="NCBI Taxonomy" id="3032872"/>
    <lineage>
        <taxon>Bacteria</taxon>
        <taxon>Bacillati</taxon>
        <taxon>Bacillota</taxon>
        <taxon>Clostridia</taxon>
        <taxon>Lachnospirales</taxon>
        <taxon>Lachnospiraceae</taxon>
        <taxon>Petralouisia</taxon>
    </lineage>
</organism>
<proteinExistence type="predicted"/>
<sequence>MAKIYAPNSPEISEREIQNMDRARRIAGQTMVLLENKGVLPLAVTDKPLSVYGSGVRRTVKGGTGSGDVNSRSVYNAEQGLEEAGFTIASKAWLDRFDQICEKHMQEHLQHFMSLLQENPTDAIRDSLENPYRDPDVAESTPEELGDGDRDLAVYIISRTSGEGSDRHVQPGDYELSQGEISNLKTLTEAYRSVVVVLNVGGVIDTKFLRAQPGIDAILLMSQLGNISGLALADVLTGKVVPSGHLTATWAENYTDYPSADTFGHRNGNVSDEYYSEGIFVGYRYFDSLNIKPAYPFGYGISYTTFSQRTNRVSIAGADIVVSVTVRNTGSLCQGRETVQVYASQPEGKLAKAYQVLAGFAKTKELLPGEEETLAIRFPVISLASYDPDTAAWMLESGTYYIRVGTHSRNSHIAAAFRLEQTVVTSQLKNRLKPDESFSEISVSPARFYTYPGEAQEKKEAFTLDLIAKAIPSETIQYSGAPVELTTNKTEKVIMDDVLAGAASLEDLTAQLTPEELTELVVGSARGGFGSASVIGAASTACPGAAGDTTSSLLESRNVRNLVLSDGPAGLRLSKTFVADSQDNVIPGLGESAMGGLEKYFGVQAPDRPADAVDYYQYCTAIPIATALAQSLDMALVEEAGDIVGGEMELFGVTIWLAPGMNIHRNPLCGRNFEYYGEDPLLAGMCAAADTRGVQKHPGRGTCIKHFALNNLEDNRSFNNAHCSERASREIYLKGFEIAVKQSNPLSLMTSYNLLNGLHTANSYDLVTAILRDEWGFEGLVMTDWGTTGGELNPALDNKYGTSDAALCIKAGNDLVMPGSQQDVDVILEALKNGSLTLAELQLCAMRVLKLVMICEKAV</sequence>
<keyword evidence="2" id="KW-1185">Reference proteome</keyword>